<dbReference type="InterPro" id="IPR025277">
    <property type="entry name" value="Apiosidase-like_cat_dom"/>
</dbReference>
<organism evidence="2 3">
    <name type="scientific">Paenibacillus lignilyticus</name>
    <dbReference type="NCBI Taxonomy" id="1172615"/>
    <lineage>
        <taxon>Bacteria</taxon>
        <taxon>Bacillati</taxon>
        <taxon>Bacillota</taxon>
        <taxon>Bacilli</taxon>
        <taxon>Bacillales</taxon>
        <taxon>Paenibacillaceae</taxon>
        <taxon>Paenibacillus</taxon>
    </lineage>
</organism>
<dbReference type="SUPFAM" id="SSF51445">
    <property type="entry name" value="(Trans)glycosidases"/>
    <property type="match status" value="1"/>
</dbReference>
<accession>A0ABS5CFJ7</accession>
<evidence type="ECO:0000313" key="2">
    <source>
        <dbReference type="EMBL" id="MBP3964629.1"/>
    </source>
</evidence>
<proteinExistence type="predicted"/>
<feature type="domain" description="Apiosidase-like catalytic" evidence="1">
    <location>
        <begin position="9"/>
        <end position="335"/>
    </location>
</feature>
<dbReference type="Pfam" id="PF13204">
    <property type="entry name" value="Apiosidase"/>
    <property type="match status" value="1"/>
</dbReference>
<dbReference type="Proteomes" id="UP000673394">
    <property type="component" value="Unassembled WGS sequence"/>
</dbReference>
<evidence type="ECO:0000259" key="1">
    <source>
        <dbReference type="Pfam" id="PF13204"/>
    </source>
</evidence>
<evidence type="ECO:0000313" key="3">
    <source>
        <dbReference type="Proteomes" id="UP000673394"/>
    </source>
</evidence>
<dbReference type="PANTHER" id="PTHR37836:SF3">
    <property type="entry name" value="ENDOGLUCANASE"/>
    <property type="match status" value="1"/>
</dbReference>
<reference evidence="2 3" key="1">
    <citation type="submission" date="2021-04" db="EMBL/GenBank/DDBJ databases">
        <title>Paenibacillus sp. DLE-14 whole genome sequence.</title>
        <authorList>
            <person name="Ham Y.J."/>
        </authorList>
    </citation>
    <scope>NUCLEOTIDE SEQUENCE [LARGE SCALE GENOMIC DNA]</scope>
    <source>
        <strain evidence="2 3">DLE-14</strain>
    </source>
</reference>
<dbReference type="EMBL" id="JAGKSP010000007">
    <property type="protein sequence ID" value="MBP3964629.1"/>
    <property type="molecule type" value="Genomic_DNA"/>
</dbReference>
<dbReference type="Gene3D" id="3.20.20.80">
    <property type="entry name" value="Glycosidases"/>
    <property type="match status" value="1"/>
</dbReference>
<protein>
    <submittedName>
        <fullName evidence="2">DUF4038 domain-containing protein</fullName>
    </submittedName>
</protein>
<gene>
    <name evidence="2" type="ORF">I8J30_18065</name>
</gene>
<dbReference type="PANTHER" id="PTHR37836">
    <property type="entry name" value="LMO1036 PROTEIN"/>
    <property type="match status" value="1"/>
</dbReference>
<comment type="caution">
    <text evidence="2">The sequence shown here is derived from an EMBL/GenBank/DDBJ whole genome shotgun (WGS) entry which is preliminary data.</text>
</comment>
<name>A0ABS5CFJ7_9BACL</name>
<dbReference type="InterPro" id="IPR017853">
    <property type="entry name" value="GH"/>
</dbReference>
<sequence>MRQVTVAENKEILLDRGQPFFYLADTVWGVFSAAKLEEWEVYLEYRRLQGFNALQISVLPLVHETVADELPFRVGAEGKWDFMSCNEAYFDKAEKMLQMACERGFLPVLVVLWHNYVPGTGVNNMHPEHTIPWEAVEPYTEYVAKRFARYNPLYYISGDTQFENEQVTSYYEKALQTLKRYAPEAVTAMHMGSHQHDIPETILQSEDLDLYIYQSGHRTETQSDCYELPEQFMDKTIRRPILNSEPCYEGHGYGNRYGRYGAFDVRRAFWWSVLGGAKAGFTYGAHGIWSWHRKGTPFNNEDFAKTPFDWRVALRFSGAWDIGYAKELFEQHAMFELVPRNDLLVTPYPEIRVAGSRDLSKMAVYVPYSNDVELALNLTAEGYTVKMIDLDRRNVIRPAVTVSFDEHGASNSRISMSETNTDVLIIALKGDTIR</sequence>
<keyword evidence="3" id="KW-1185">Reference proteome</keyword>
<dbReference type="RefSeq" id="WP_210660316.1">
    <property type="nucleotide sequence ID" value="NZ_JAGKSP010000007.1"/>
</dbReference>